<organism evidence="8 9">
    <name type="scientific">Lasiosphaeria hispida</name>
    <dbReference type="NCBI Taxonomy" id="260671"/>
    <lineage>
        <taxon>Eukaryota</taxon>
        <taxon>Fungi</taxon>
        <taxon>Dikarya</taxon>
        <taxon>Ascomycota</taxon>
        <taxon>Pezizomycotina</taxon>
        <taxon>Sordariomycetes</taxon>
        <taxon>Sordariomycetidae</taxon>
        <taxon>Sordariales</taxon>
        <taxon>Lasiosphaeriaceae</taxon>
        <taxon>Lasiosphaeria</taxon>
    </lineage>
</organism>
<dbReference type="InterPro" id="IPR008256">
    <property type="entry name" value="Peptidase_S1B"/>
</dbReference>
<dbReference type="PANTHER" id="PTHR15462:SF8">
    <property type="entry name" value="SERINE PROTEASE"/>
    <property type="match status" value="1"/>
</dbReference>
<keyword evidence="4 6" id="KW-0378">Hydrolase</keyword>
<keyword evidence="3" id="KW-0732">Signal</keyword>
<sequence length="760" mass="80449">MSNTTPSNAWTWTLQAPESTQPIESAIVPPGTDKEESVGEPDGRRPVDASDIKDGGKYRSIVKVQAGFRDESGKETWMMGSGWLVDAKTLITAGHVVYDHRYRLGPAFQIRCYIGYNGRDSITNASSDVKVSFGQAVVTTAEWVQSQTRQRDFAIIRVDKDFPGNLRILGYSPTPPSETMGLYLGVVGYPADMFLESKSKIREKGAQMYENFAMVKWNLAKSPIHMVEYLPGDISTYGGQSGAPVILRDTGMTVVGTHCYGVDDEHASNSGNAIGGKYGNEYARYLAVLAGKVESVAEKKGMKLVRLGAASAGGESEAAVEAEGEEGFFDSFGDVFKQIVKVGAAVVPMVGAFTGPVGGVLSSVASSILGKAAETAVIAKTEAVLVGGEKADRSIPEGVLERAVVAEAALQTVLQLDPKSKHAKQVVQSMHKYWEAGAPNIDALSKAMAPVMTECGLDMAVGMIHKLSNRPRTESDIVPSPPRPLRGISSTEASGNPFVDLLLGPTVLVPGEEGAFDTLGLWLSSAATAAQPIVTTAAKKALASVAADIAKKLTSSEGKSSTESEASRQVFQRAVMADAALQTLMAMDKDTLQSLPLNSGTTEEGAFDFLKRAVQTLRPFVGKAAKLAVEKVAPILIDALAPKSEPAKESVNGANGVNGTHKTLKKKADPDSFSSVIDDAIGGLAVSPARPRFQLNAFAVSDVPVDIKGATRTDPRHATVTTAVLTADEKVFLGELGPKVPIKTEDGDPIMSRAPSPIRR</sequence>
<evidence type="ECO:0000256" key="3">
    <source>
        <dbReference type="ARBA" id="ARBA00022729"/>
    </source>
</evidence>
<name>A0AAJ0H4Y6_9PEZI</name>
<dbReference type="EC" id="3.4.21.-" evidence="6"/>
<accession>A0AAJ0H4Y6</accession>
<dbReference type="PANTHER" id="PTHR15462">
    <property type="entry name" value="SERINE PROTEASE"/>
    <property type="match status" value="1"/>
</dbReference>
<dbReference type="EMBL" id="JAUIQD010000009">
    <property type="protein sequence ID" value="KAK3339634.1"/>
    <property type="molecule type" value="Genomic_DNA"/>
</dbReference>
<evidence type="ECO:0000256" key="5">
    <source>
        <dbReference type="ARBA" id="ARBA00022825"/>
    </source>
</evidence>
<reference evidence="8" key="1">
    <citation type="journal article" date="2023" name="Mol. Phylogenet. Evol.">
        <title>Genome-scale phylogeny and comparative genomics of the fungal order Sordariales.</title>
        <authorList>
            <person name="Hensen N."/>
            <person name="Bonometti L."/>
            <person name="Westerberg I."/>
            <person name="Brannstrom I.O."/>
            <person name="Guillou S."/>
            <person name="Cros-Aarteil S."/>
            <person name="Calhoun S."/>
            <person name="Haridas S."/>
            <person name="Kuo A."/>
            <person name="Mondo S."/>
            <person name="Pangilinan J."/>
            <person name="Riley R."/>
            <person name="LaButti K."/>
            <person name="Andreopoulos B."/>
            <person name="Lipzen A."/>
            <person name="Chen C."/>
            <person name="Yan M."/>
            <person name="Daum C."/>
            <person name="Ng V."/>
            <person name="Clum A."/>
            <person name="Steindorff A."/>
            <person name="Ohm R.A."/>
            <person name="Martin F."/>
            <person name="Silar P."/>
            <person name="Natvig D.O."/>
            <person name="Lalanne C."/>
            <person name="Gautier V."/>
            <person name="Ament-Velasquez S.L."/>
            <person name="Kruys A."/>
            <person name="Hutchinson M.I."/>
            <person name="Powell A.J."/>
            <person name="Barry K."/>
            <person name="Miller A.N."/>
            <person name="Grigoriev I.V."/>
            <person name="Debuchy R."/>
            <person name="Gladieux P."/>
            <person name="Hiltunen Thoren M."/>
            <person name="Johannesson H."/>
        </authorList>
    </citation>
    <scope>NUCLEOTIDE SEQUENCE</scope>
    <source>
        <strain evidence="8">CBS 955.72</strain>
    </source>
</reference>
<dbReference type="Pfam" id="PF13365">
    <property type="entry name" value="Trypsin_2"/>
    <property type="match status" value="1"/>
</dbReference>
<evidence type="ECO:0000256" key="7">
    <source>
        <dbReference type="SAM" id="MobiDB-lite"/>
    </source>
</evidence>
<proteinExistence type="inferred from homology"/>
<dbReference type="InterPro" id="IPR043504">
    <property type="entry name" value="Peptidase_S1_PA_chymotrypsin"/>
</dbReference>
<evidence type="ECO:0000313" key="9">
    <source>
        <dbReference type="Proteomes" id="UP001275084"/>
    </source>
</evidence>
<keyword evidence="2 6" id="KW-0645">Protease</keyword>
<dbReference type="Proteomes" id="UP001275084">
    <property type="component" value="Unassembled WGS sequence"/>
</dbReference>
<feature type="region of interest" description="Disordered" evidence="7">
    <location>
        <begin position="1"/>
        <end position="52"/>
    </location>
</feature>
<dbReference type="PRINTS" id="PR00839">
    <property type="entry name" value="V8PROTEASE"/>
</dbReference>
<evidence type="ECO:0000313" key="8">
    <source>
        <dbReference type="EMBL" id="KAK3339634.1"/>
    </source>
</evidence>
<evidence type="ECO:0000256" key="6">
    <source>
        <dbReference type="RuleBase" id="RU004296"/>
    </source>
</evidence>
<gene>
    <name evidence="8" type="ORF">B0T25DRAFT_467133</name>
</gene>
<dbReference type="SUPFAM" id="SSF50494">
    <property type="entry name" value="Trypsin-like serine proteases"/>
    <property type="match status" value="1"/>
</dbReference>
<protein>
    <recommendedName>
        <fullName evidence="6">Serine protease</fullName>
        <ecNumber evidence="6">3.4.21.-</ecNumber>
    </recommendedName>
</protein>
<dbReference type="Gene3D" id="2.40.10.10">
    <property type="entry name" value="Trypsin-like serine proteases"/>
    <property type="match status" value="2"/>
</dbReference>
<dbReference type="GO" id="GO:0008236">
    <property type="term" value="F:serine-type peptidase activity"/>
    <property type="evidence" value="ECO:0007669"/>
    <property type="project" value="UniProtKB-KW"/>
</dbReference>
<keyword evidence="5 6" id="KW-0720">Serine protease</keyword>
<evidence type="ECO:0000256" key="4">
    <source>
        <dbReference type="ARBA" id="ARBA00022801"/>
    </source>
</evidence>
<evidence type="ECO:0000256" key="2">
    <source>
        <dbReference type="ARBA" id="ARBA00022670"/>
    </source>
</evidence>
<feature type="compositionally biased region" description="Basic and acidic residues" evidence="7">
    <location>
        <begin position="32"/>
        <end position="52"/>
    </location>
</feature>
<feature type="compositionally biased region" description="Polar residues" evidence="7">
    <location>
        <begin position="652"/>
        <end position="661"/>
    </location>
</feature>
<keyword evidence="9" id="KW-1185">Reference proteome</keyword>
<feature type="region of interest" description="Disordered" evidence="7">
    <location>
        <begin position="644"/>
        <end position="670"/>
    </location>
</feature>
<comment type="caution">
    <text evidence="8">The sequence shown here is derived from an EMBL/GenBank/DDBJ whole genome shotgun (WGS) entry which is preliminary data.</text>
</comment>
<feature type="compositionally biased region" description="Polar residues" evidence="7">
    <location>
        <begin position="1"/>
        <end position="23"/>
    </location>
</feature>
<dbReference type="AlphaFoldDB" id="A0AAJ0H4Y6"/>
<evidence type="ECO:0000256" key="1">
    <source>
        <dbReference type="ARBA" id="ARBA00008764"/>
    </source>
</evidence>
<reference evidence="8" key="2">
    <citation type="submission" date="2023-06" db="EMBL/GenBank/DDBJ databases">
        <authorList>
            <consortium name="Lawrence Berkeley National Laboratory"/>
            <person name="Haridas S."/>
            <person name="Hensen N."/>
            <person name="Bonometti L."/>
            <person name="Westerberg I."/>
            <person name="Brannstrom I.O."/>
            <person name="Guillou S."/>
            <person name="Cros-Aarteil S."/>
            <person name="Calhoun S."/>
            <person name="Kuo A."/>
            <person name="Mondo S."/>
            <person name="Pangilinan J."/>
            <person name="Riley R."/>
            <person name="Labutti K."/>
            <person name="Andreopoulos B."/>
            <person name="Lipzen A."/>
            <person name="Chen C."/>
            <person name="Yanf M."/>
            <person name="Daum C."/>
            <person name="Ng V."/>
            <person name="Clum A."/>
            <person name="Steindorff A."/>
            <person name="Ohm R."/>
            <person name="Martin F."/>
            <person name="Silar P."/>
            <person name="Natvig D."/>
            <person name="Lalanne C."/>
            <person name="Gautier V."/>
            <person name="Ament-Velasquez S.L."/>
            <person name="Kruys A."/>
            <person name="Hutchinson M.I."/>
            <person name="Powell A.J."/>
            <person name="Barry K."/>
            <person name="Miller A.N."/>
            <person name="Grigoriev I.V."/>
            <person name="Debuchy R."/>
            <person name="Gladieux P."/>
            <person name="Thoren M.H."/>
            <person name="Johannesson H."/>
        </authorList>
    </citation>
    <scope>NUCLEOTIDE SEQUENCE</scope>
    <source>
        <strain evidence="8">CBS 955.72</strain>
    </source>
</reference>
<comment type="similarity">
    <text evidence="1 6">Belongs to the peptidase S1B family.</text>
</comment>
<dbReference type="InterPro" id="IPR009003">
    <property type="entry name" value="Peptidase_S1_PA"/>
</dbReference>
<dbReference type="GO" id="GO:0006508">
    <property type="term" value="P:proteolysis"/>
    <property type="evidence" value="ECO:0007669"/>
    <property type="project" value="UniProtKB-KW"/>
</dbReference>
<dbReference type="InterPro" id="IPR050966">
    <property type="entry name" value="Glutamyl_endopeptidase"/>
</dbReference>